<organism evidence="2 3">
    <name type="scientific">Eutypa lata (strain UCR-EL1)</name>
    <name type="common">Grapevine dieback disease fungus</name>
    <name type="synonym">Eutypa armeniacae</name>
    <dbReference type="NCBI Taxonomy" id="1287681"/>
    <lineage>
        <taxon>Eukaryota</taxon>
        <taxon>Fungi</taxon>
        <taxon>Dikarya</taxon>
        <taxon>Ascomycota</taxon>
        <taxon>Pezizomycotina</taxon>
        <taxon>Sordariomycetes</taxon>
        <taxon>Xylariomycetidae</taxon>
        <taxon>Xylariales</taxon>
        <taxon>Diatrypaceae</taxon>
        <taxon>Eutypa</taxon>
    </lineage>
</organism>
<evidence type="ECO:0000313" key="3">
    <source>
        <dbReference type="Proteomes" id="UP000012174"/>
    </source>
</evidence>
<protein>
    <submittedName>
        <fullName evidence="2">Uncharacterized protein</fullName>
    </submittedName>
</protein>
<reference evidence="3" key="1">
    <citation type="journal article" date="2013" name="Genome Announc.">
        <title>Draft genome sequence of the grapevine dieback fungus Eutypa lata UCR-EL1.</title>
        <authorList>
            <person name="Blanco-Ulate B."/>
            <person name="Rolshausen P.E."/>
            <person name="Cantu D."/>
        </authorList>
    </citation>
    <scope>NUCLEOTIDE SEQUENCE [LARGE SCALE GENOMIC DNA]</scope>
    <source>
        <strain evidence="3">UCR-EL1</strain>
    </source>
</reference>
<feature type="region of interest" description="Disordered" evidence="1">
    <location>
        <begin position="71"/>
        <end position="119"/>
    </location>
</feature>
<feature type="compositionally biased region" description="Acidic residues" evidence="1">
    <location>
        <begin position="93"/>
        <end position="112"/>
    </location>
</feature>
<name>M7TTF8_EUTLA</name>
<dbReference type="KEGG" id="ela:UCREL1_3013"/>
<dbReference type="Proteomes" id="UP000012174">
    <property type="component" value="Unassembled WGS sequence"/>
</dbReference>
<gene>
    <name evidence="2" type="ORF">UCREL1_3013</name>
</gene>
<keyword evidence="3" id="KW-1185">Reference proteome</keyword>
<evidence type="ECO:0000313" key="2">
    <source>
        <dbReference type="EMBL" id="EMR69955.1"/>
    </source>
</evidence>
<dbReference type="AlphaFoldDB" id="M7TTF8"/>
<dbReference type="EMBL" id="KB705991">
    <property type="protein sequence ID" value="EMR69955.1"/>
    <property type="molecule type" value="Genomic_DNA"/>
</dbReference>
<dbReference type="HOGENOM" id="CLU_1731460_0_0_1"/>
<sequence length="151" mass="17653">MTLSFRPSVTEAETYGEDFPNLREEDEHSLEQLEELMVEFMDQFLQDGDSLAEFIEGPWTEKMRQIRDAENEPLTQDQRDTIESSGVKLIGYDDSDTDEDGMVEDDSDEDEATQARRRDTEEFWIEEMDRAVVAWRQTYAQTYLGPVLARH</sequence>
<feature type="region of interest" description="Disordered" evidence="1">
    <location>
        <begin position="1"/>
        <end position="26"/>
    </location>
</feature>
<proteinExistence type="predicted"/>
<evidence type="ECO:0000256" key="1">
    <source>
        <dbReference type="SAM" id="MobiDB-lite"/>
    </source>
</evidence>
<accession>M7TTF8</accession>